<dbReference type="InterPro" id="IPR013819">
    <property type="entry name" value="LipOase_C"/>
</dbReference>
<proteinExistence type="predicted"/>
<dbReference type="PROSITE" id="PS51393">
    <property type="entry name" value="LIPOXYGENASE_3"/>
    <property type="match status" value="1"/>
</dbReference>
<dbReference type="GO" id="GO:0046872">
    <property type="term" value="F:metal ion binding"/>
    <property type="evidence" value="ECO:0007669"/>
    <property type="project" value="UniProtKB-KW"/>
</dbReference>
<dbReference type="Pfam" id="PF00305">
    <property type="entry name" value="Lipoxygenase"/>
    <property type="match status" value="1"/>
</dbReference>
<dbReference type="EMBL" id="GBRH01209387">
    <property type="protein sequence ID" value="JAD88508.1"/>
    <property type="molecule type" value="Transcribed_RNA"/>
</dbReference>
<name>A0A0A9DP91_ARUDO</name>
<sequence>MRSPMCCRINTHACMEPFVIAANRQLSLLHPIHRLLKPHFRKTLHINAVARQIVVGSGDQRKNGDIFRGIHEVTYASSKYNMEMSSKAYKSWNFTEFALPNDLVKRYVMHGNSPVNN</sequence>
<dbReference type="PANTHER" id="PTHR11771">
    <property type="entry name" value="LIPOXYGENASE"/>
    <property type="match status" value="1"/>
</dbReference>
<dbReference type="GO" id="GO:0016702">
    <property type="term" value="F:oxidoreductase activity, acting on single donors with incorporation of molecular oxygen, incorporation of two atoms of oxygen"/>
    <property type="evidence" value="ECO:0007669"/>
    <property type="project" value="InterPro"/>
</dbReference>
<dbReference type="PROSITE" id="PS00081">
    <property type="entry name" value="LIPOXYGENASE_2"/>
    <property type="match status" value="1"/>
</dbReference>
<dbReference type="PRINTS" id="PR00087">
    <property type="entry name" value="LIPOXYGENASE"/>
</dbReference>
<protein>
    <submittedName>
        <fullName evidence="5">Lox6</fullName>
    </submittedName>
</protein>
<dbReference type="GO" id="GO:0034440">
    <property type="term" value="P:lipid oxidation"/>
    <property type="evidence" value="ECO:0007669"/>
    <property type="project" value="InterPro"/>
</dbReference>
<reference evidence="5" key="1">
    <citation type="submission" date="2014-09" db="EMBL/GenBank/DDBJ databases">
        <authorList>
            <person name="Magalhaes I.L.F."/>
            <person name="Oliveira U."/>
            <person name="Santos F.R."/>
            <person name="Vidigal T.H.D.A."/>
            <person name="Brescovit A.D."/>
            <person name="Santos A.J."/>
        </authorList>
    </citation>
    <scope>NUCLEOTIDE SEQUENCE</scope>
    <source>
        <tissue evidence="5">Shoot tissue taken approximately 20 cm above the soil surface</tissue>
    </source>
</reference>
<accession>A0A0A9DP91</accession>
<evidence type="ECO:0000256" key="1">
    <source>
        <dbReference type="ARBA" id="ARBA00022723"/>
    </source>
</evidence>
<dbReference type="InterPro" id="IPR020834">
    <property type="entry name" value="LipOase_CS"/>
</dbReference>
<dbReference type="InterPro" id="IPR036226">
    <property type="entry name" value="LipOase_C_sf"/>
</dbReference>
<keyword evidence="1" id="KW-0479">Metal-binding</keyword>
<dbReference type="AlphaFoldDB" id="A0A0A9DP91"/>
<feature type="domain" description="Lipoxygenase" evidence="4">
    <location>
        <begin position="1"/>
        <end position="117"/>
    </location>
</feature>
<reference evidence="5" key="2">
    <citation type="journal article" date="2015" name="Data Brief">
        <title>Shoot transcriptome of the giant reed, Arundo donax.</title>
        <authorList>
            <person name="Barrero R.A."/>
            <person name="Guerrero F.D."/>
            <person name="Moolhuijzen P."/>
            <person name="Goolsby J.A."/>
            <person name="Tidwell J."/>
            <person name="Bellgard S.E."/>
            <person name="Bellgard M.I."/>
        </authorList>
    </citation>
    <scope>NUCLEOTIDE SEQUENCE</scope>
    <source>
        <tissue evidence="5">Shoot tissue taken approximately 20 cm above the soil surface</tissue>
    </source>
</reference>
<evidence type="ECO:0000256" key="3">
    <source>
        <dbReference type="ARBA" id="ARBA00023002"/>
    </source>
</evidence>
<organism evidence="5">
    <name type="scientific">Arundo donax</name>
    <name type="common">Giant reed</name>
    <name type="synonym">Donax arundinaceus</name>
    <dbReference type="NCBI Taxonomy" id="35708"/>
    <lineage>
        <taxon>Eukaryota</taxon>
        <taxon>Viridiplantae</taxon>
        <taxon>Streptophyta</taxon>
        <taxon>Embryophyta</taxon>
        <taxon>Tracheophyta</taxon>
        <taxon>Spermatophyta</taxon>
        <taxon>Magnoliopsida</taxon>
        <taxon>Liliopsida</taxon>
        <taxon>Poales</taxon>
        <taxon>Poaceae</taxon>
        <taxon>PACMAD clade</taxon>
        <taxon>Arundinoideae</taxon>
        <taxon>Arundineae</taxon>
        <taxon>Arundo</taxon>
    </lineage>
</organism>
<keyword evidence="2" id="KW-0223">Dioxygenase</keyword>
<dbReference type="Gene3D" id="1.20.245.10">
    <property type="entry name" value="Lipoxygenase-1, Domain 5"/>
    <property type="match status" value="1"/>
</dbReference>
<dbReference type="SUPFAM" id="SSF48484">
    <property type="entry name" value="Lipoxigenase"/>
    <property type="match status" value="1"/>
</dbReference>
<evidence type="ECO:0000259" key="4">
    <source>
        <dbReference type="PROSITE" id="PS51393"/>
    </source>
</evidence>
<evidence type="ECO:0000256" key="2">
    <source>
        <dbReference type="ARBA" id="ARBA00022964"/>
    </source>
</evidence>
<evidence type="ECO:0000313" key="5">
    <source>
        <dbReference type="EMBL" id="JAD88508.1"/>
    </source>
</evidence>
<keyword evidence="3" id="KW-0560">Oxidoreductase</keyword>
<dbReference type="InterPro" id="IPR000907">
    <property type="entry name" value="LipOase"/>
</dbReference>